<proteinExistence type="predicted"/>
<sequence>MLSKGDYVHVLDEDEEGIVVDIVNDIVTIETKDGFVLMYKSNELLKVSNHADQEFKSASTVGSIHNALQDKVEPKKRSFVKEKKSRKDEFILEVDLHIEKLTKDYARMEKYDMLTLQLDTARGQLEFAIANRIPRIVFIHGVGEGILKAELEYLFSRYVEVVAEDANYQKYGLGATQVYIKQNVR</sequence>
<accession>A0A7K1GP65</accession>
<dbReference type="InterPro" id="IPR002625">
    <property type="entry name" value="Smr_dom"/>
</dbReference>
<protein>
    <submittedName>
        <fullName evidence="2">DNA mismatch repair protein MutS</fullName>
    </submittedName>
</protein>
<organism evidence="2 3">
    <name type="scientific">Myroides pelagicus</name>
    <dbReference type="NCBI Taxonomy" id="270914"/>
    <lineage>
        <taxon>Bacteria</taxon>
        <taxon>Pseudomonadati</taxon>
        <taxon>Bacteroidota</taxon>
        <taxon>Flavobacteriia</taxon>
        <taxon>Flavobacteriales</taxon>
        <taxon>Flavobacteriaceae</taxon>
        <taxon>Myroides</taxon>
    </lineage>
</organism>
<name>A0A7K1GP65_9FLAO</name>
<evidence type="ECO:0000259" key="1">
    <source>
        <dbReference type="Pfam" id="PF01713"/>
    </source>
</evidence>
<dbReference type="InterPro" id="IPR036063">
    <property type="entry name" value="Smr_dom_sf"/>
</dbReference>
<dbReference type="EMBL" id="WMJY01000034">
    <property type="protein sequence ID" value="MTH30657.1"/>
    <property type="molecule type" value="Genomic_DNA"/>
</dbReference>
<gene>
    <name evidence="2" type="ORF">GJV77_12215</name>
</gene>
<dbReference type="AlphaFoldDB" id="A0A7K1GP65"/>
<evidence type="ECO:0000313" key="2">
    <source>
        <dbReference type="EMBL" id="MTH30657.1"/>
    </source>
</evidence>
<evidence type="ECO:0000313" key="3">
    <source>
        <dbReference type="Proteomes" id="UP000488936"/>
    </source>
</evidence>
<dbReference type="Pfam" id="PF01713">
    <property type="entry name" value="Smr"/>
    <property type="match status" value="1"/>
</dbReference>
<reference evidence="2 3" key="1">
    <citation type="journal article" date="2006" name="Int. J. Syst. Evol. Microbiol.">
        <title>Myroides pelagicus sp. nov., isolated from seawater in Thailand.</title>
        <authorList>
            <person name="Yoon J."/>
            <person name="Maneerat S."/>
            <person name="Kawai F."/>
            <person name="Yokota A."/>
        </authorList>
    </citation>
    <scope>NUCLEOTIDE SEQUENCE [LARGE SCALE GENOMIC DNA]</scope>
    <source>
        <strain evidence="2 3">SM1T</strain>
    </source>
</reference>
<keyword evidence="3" id="KW-1185">Reference proteome</keyword>
<dbReference type="OrthoDB" id="1524810at2"/>
<feature type="domain" description="Smr" evidence="1">
    <location>
        <begin position="123"/>
        <end position="181"/>
    </location>
</feature>
<dbReference type="RefSeq" id="WP_155036638.1">
    <property type="nucleotide sequence ID" value="NZ_JAYMMG010000011.1"/>
</dbReference>
<dbReference type="Gene3D" id="3.30.1370.110">
    <property type="match status" value="1"/>
</dbReference>
<dbReference type="Proteomes" id="UP000488936">
    <property type="component" value="Unassembled WGS sequence"/>
</dbReference>
<comment type="caution">
    <text evidence="2">The sequence shown here is derived from an EMBL/GenBank/DDBJ whole genome shotgun (WGS) entry which is preliminary data.</text>
</comment>